<accession>A0A9Q0QYA5</accession>
<organism evidence="1 2">
    <name type="scientific">Protea cynaroides</name>
    <dbReference type="NCBI Taxonomy" id="273540"/>
    <lineage>
        <taxon>Eukaryota</taxon>
        <taxon>Viridiplantae</taxon>
        <taxon>Streptophyta</taxon>
        <taxon>Embryophyta</taxon>
        <taxon>Tracheophyta</taxon>
        <taxon>Spermatophyta</taxon>
        <taxon>Magnoliopsida</taxon>
        <taxon>Proteales</taxon>
        <taxon>Proteaceae</taxon>
        <taxon>Protea</taxon>
    </lineage>
</organism>
<gene>
    <name evidence="1" type="ORF">NE237_001318</name>
</gene>
<proteinExistence type="predicted"/>
<dbReference type="Proteomes" id="UP001141806">
    <property type="component" value="Unassembled WGS sequence"/>
</dbReference>
<evidence type="ECO:0000313" key="2">
    <source>
        <dbReference type="Proteomes" id="UP001141806"/>
    </source>
</evidence>
<keyword evidence="2" id="KW-1185">Reference proteome</keyword>
<sequence>MMSVFGSLAKSRELGRLNQVLPIGIRMAMEQRVIPINQSASVEINDDKGLTGAWSERGVTLGKSRRRSVDVAVSLNRFSCIEVFLVEEIHAISHVRLFQVAAERLLNSVGVQLPAGVVGLMLGAKHATSHVESVRLNRRDAEGSGVGRSGCWQRFSRVLISHARDSHSDTLQVETIGGETMSGLAGAGQADAAIGEILNMETGLEDLFPQVEISQDTAYVIPSSVGNRREDLSLFLEFPNEEHVVPIGGCVVLVKALNLTQPQGGALGQKEVERRH</sequence>
<protein>
    <submittedName>
        <fullName evidence="1">Uncharacterized protein</fullName>
    </submittedName>
</protein>
<comment type="caution">
    <text evidence="1">The sequence shown here is derived from an EMBL/GenBank/DDBJ whole genome shotgun (WGS) entry which is preliminary data.</text>
</comment>
<dbReference type="EMBL" id="JAMYWD010000003">
    <property type="protein sequence ID" value="KAJ4976212.1"/>
    <property type="molecule type" value="Genomic_DNA"/>
</dbReference>
<name>A0A9Q0QYA5_9MAGN</name>
<evidence type="ECO:0000313" key="1">
    <source>
        <dbReference type="EMBL" id="KAJ4976212.1"/>
    </source>
</evidence>
<dbReference type="AlphaFoldDB" id="A0A9Q0QYA5"/>
<reference evidence="1" key="1">
    <citation type="journal article" date="2023" name="Plant J.">
        <title>The genome of the king protea, Protea cynaroides.</title>
        <authorList>
            <person name="Chang J."/>
            <person name="Duong T.A."/>
            <person name="Schoeman C."/>
            <person name="Ma X."/>
            <person name="Roodt D."/>
            <person name="Barker N."/>
            <person name="Li Z."/>
            <person name="Van de Peer Y."/>
            <person name="Mizrachi E."/>
        </authorList>
    </citation>
    <scope>NUCLEOTIDE SEQUENCE</scope>
    <source>
        <tissue evidence="1">Young leaves</tissue>
    </source>
</reference>